<gene>
    <name evidence="1" type="ORF">F0L68_32670</name>
</gene>
<accession>A0A5B2WNJ9</accession>
<protein>
    <submittedName>
        <fullName evidence="1">Uncharacterized protein</fullName>
    </submittedName>
</protein>
<evidence type="ECO:0000313" key="1">
    <source>
        <dbReference type="EMBL" id="KAA2253563.1"/>
    </source>
</evidence>
<sequence>MSSEELTTAEHLKLLDAVAVDHAPRLFAIYGVFRSDNTPTIGWGMDFGEGLGALTYFPDESATWRSSSAERTLESNQIIGEMRLRWLPSPT</sequence>
<reference evidence="1 2" key="1">
    <citation type="submission" date="2019-09" db="EMBL/GenBank/DDBJ databases">
        <title>Goodfellowia gen. nov., a new genus of the Pseudonocardineae related to Actinoalloteichus, containing Goodfellowia coeruleoviolacea gen. nov., comb. nov. gen. nov., comb. nov.</title>
        <authorList>
            <person name="Labeda D."/>
        </authorList>
    </citation>
    <scope>NUCLEOTIDE SEQUENCE [LARGE SCALE GENOMIC DNA]</scope>
    <source>
        <strain evidence="1 2">AN110305</strain>
    </source>
</reference>
<dbReference type="RefSeq" id="WP_149853728.1">
    <property type="nucleotide sequence ID" value="NZ_VUOB01000065.1"/>
</dbReference>
<name>A0A5B2WNJ9_9PSEU</name>
<comment type="caution">
    <text evidence="1">The sequence shown here is derived from an EMBL/GenBank/DDBJ whole genome shotgun (WGS) entry which is preliminary data.</text>
</comment>
<keyword evidence="2" id="KW-1185">Reference proteome</keyword>
<reference evidence="1 2" key="2">
    <citation type="submission" date="2019-09" db="EMBL/GenBank/DDBJ databases">
        <authorList>
            <person name="Jin C."/>
        </authorList>
    </citation>
    <scope>NUCLEOTIDE SEQUENCE [LARGE SCALE GENOMIC DNA]</scope>
    <source>
        <strain evidence="1 2">AN110305</strain>
    </source>
</reference>
<dbReference type="Proteomes" id="UP000323454">
    <property type="component" value="Unassembled WGS sequence"/>
</dbReference>
<proteinExistence type="predicted"/>
<dbReference type="EMBL" id="VUOB01000065">
    <property type="protein sequence ID" value="KAA2253563.1"/>
    <property type="molecule type" value="Genomic_DNA"/>
</dbReference>
<dbReference type="OrthoDB" id="3632273at2"/>
<evidence type="ECO:0000313" key="2">
    <source>
        <dbReference type="Proteomes" id="UP000323454"/>
    </source>
</evidence>
<dbReference type="AlphaFoldDB" id="A0A5B2WNJ9"/>
<organism evidence="1 2">
    <name type="scientific">Solihabitans fulvus</name>
    <dbReference type="NCBI Taxonomy" id="1892852"/>
    <lineage>
        <taxon>Bacteria</taxon>
        <taxon>Bacillati</taxon>
        <taxon>Actinomycetota</taxon>
        <taxon>Actinomycetes</taxon>
        <taxon>Pseudonocardiales</taxon>
        <taxon>Pseudonocardiaceae</taxon>
        <taxon>Solihabitans</taxon>
    </lineage>
</organism>